<dbReference type="EMBL" id="LTAO01000022">
    <property type="protein sequence ID" value="KYG30039.1"/>
    <property type="molecule type" value="Genomic_DNA"/>
</dbReference>
<dbReference type="AlphaFoldDB" id="A0A162DML5"/>
<sequence length="113" mass="12900">MKKNIKKFNFGKKSLIIVLAITLPFSLYSSYVLFFYGNPKKIAAAEDEAYQLVLEKGYEPSDINLIKGYFNIKEQRSKAYGAIISLKDTPDNSYNVSINNGDIFEFDKLPEKN</sequence>
<name>A0A162DML5_9BACI</name>
<organism evidence="1 2">
    <name type="scientific">Alkalihalobacillus trypoxylicola</name>
    <dbReference type="NCBI Taxonomy" id="519424"/>
    <lineage>
        <taxon>Bacteria</taxon>
        <taxon>Bacillati</taxon>
        <taxon>Bacillota</taxon>
        <taxon>Bacilli</taxon>
        <taxon>Bacillales</taxon>
        <taxon>Bacillaceae</taxon>
        <taxon>Alkalihalobacillus</taxon>
    </lineage>
</organism>
<reference evidence="1" key="1">
    <citation type="submission" date="2016-02" db="EMBL/GenBank/DDBJ databases">
        <title>Genome sequence of Bacillus trypoxylicola KCTC 13244(T).</title>
        <authorList>
            <person name="Jeong H."/>
            <person name="Park S.-H."/>
            <person name="Choi S.-K."/>
        </authorList>
    </citation>
    <scope>NUCLEOTIDE SEQUENCE [LARGE SCALE GENOMIC DNA]</scope>
    <source>
        <strain evidence="1">KCTC 13244</strain>
    </source>
</reference>
<gene>
    <name evidence="1" type="ORF">AZF04_20050</name>
</gene>
<comment type="caution">
    <text evidence="1">The sequence shown here is derived from an EMBL/GenBank/DDBJ whole genome shotgun (WGS) entry which is preliminary data.</text>
</comment>
<protein>
    <recommendedName>
        <fullName evidence="3">DUF3139 domain-containing protein</fullName>
    </recommendedName>
</protein>
<evidence type="ECO:0008006" key="3">
    <source>
        <dbReference type="Google" id="ProtNLM"/>
    </source>
</evidence>
<dbReference type="RefSeq" id="WP_061949025.1">
    <property type="nucleotide sequence ID" value="NZ_LTAO01000022.1"/>
</dbReference>
<accession>A0A162DML5</accession>
<keyword evidence="2" id="KW-1185">Reference proteome</keyword>
<proteinExistence type="predicted"/>
<dbReference type="Proteomes" id="UP000075806">
    <property type="component" value="Unassembled WGS sequence"/>
</dbReference>
<evidence type="ECO:0000313" key="1">
    <source>
        <dbReference type="EMBL" id="KYG30039.1"/>
    </source>
</evidence>
<evidence type="ECO:0000313" key="2">
    <source>
        <dbReference type="Proteomes" id="UP000075806"/>
    </source>
</evidence>